<dbReference type="AlphaFoldDB" id="A0A1X6MXP6"/>
<proteinExistence type="predicted"/>
<dbReference type="Proteomes" id="UP000194127">
    <property type="component" value="Unassembled WGS sequence"/>
</dbReference>
<evidence type="ECO:0000313" key="1">
    <source>
        <dbReference type="EMBL" id="OSX61131.1"/>
    </source>
</evidence>
<dbReference type="EMBL" id="KZ110599">
    <property type="protein sequence ID" value="OSX61131.1"/>
    <property type="molecule type" value="Genomic_DNA"/>
</dbReference>
<keyword evidence="2" id="KW-1185">Reference proteome</keyword>
<organism evidence="1 2">
    <name type="scientific">Postia placenta MAD-698-R-SB12</name>
    <dbReference type="NCBI Taxonomy" id="670580"/>
    <lineage>
        <taxon>Eukaryota</taxon>
        <taxon>Fungi</taxon>
        <taxon>Dikarya</taxon>
        <taxon>Basidiomycota</taxon>
        <taxon>Agaricomycotina</taxon>
        <taxon>Agaricomycetes</taxon>
        <taxon>Polyporales</taxon>
        <taxon>Adustoporiaceae</taxon>
        <taxon>Rhodonia</taxon>
    </lineage>
</organism>
<name>A0A1X6MXP6_9APHY</name>
<gene>
    <name evidence="1" type="ORF">POSPLADRAFT_1047394</name>
</gene>
<protein>
    <submittedName>
        <fullName evidence="1">Uncharacterized protein</fullName>
    </submittedName>
</protein>
<accession>A0A1X6MXP6</accession>
<dbReference type="GeneID" id="36324225"/>
<dbReference type="RefSeq" id="XP_024337925.1">
    <property type="nucleotide sequence ID" value="XM_024479275.1"/>
</dbReference>
<reference evidence="1 2" key="1">
    <citation type="submission" date="2017-04" db="EMBL/GenBank/DDBJ databases">
        <title>Genome Sequence of the Model Brown-Rot Fungus Postia placenta SB12.</title>
        <authorList>
            <consortium name="DOE Joint Genome Institute"/>
            <person name="Gaskell J."/>
            <person name="Kersten P."/>
            <person name="Larrondo L.F."/>
            <person name="Canessa P."/>
            <person name="Martinez D."/>
            <person name="Hibbett D."/>
            <person name="Schmoll M."/>
            <person name="Kubicek C.P."/>
            <person name="Martinez A.T."/>
            <person name="Yadav J."/>
            <person name="Master E."/>
            <person name="Magnuson J.K."/>
            <person name="James T."/>
            <person name="Yaver D."/>
            <person name="Berka R."/>
            <person name="Labutti K."/>
            <person name="Lipzen A."/>
            <person name="Aerts A."/>
            <person name="Barry K."/>
            <person name="Henrissat B."/>
            <person name="Blanchette R."/>
            <person name="Grigoriev I."/>
            <person name="Cullen D."/>
        </authorList>
    </citation>
    <scope>NUCLEOTIDE SEQUENCE [LARGE SCALE GENOMIC DNA]</scope>
    <source>
        <strain evidence="1 2">MAD-698-R-SB12</strain>
    </source>
</reference>
<evidence type="ECO:0000313" key="2">
    <source>
        <dbReference type="Proteomes" id="UP000194127"/>
    </source>
</evidence>
<sequence>MGKSESAVHETRELGERNALYYPIHLLKGARSYVQTMELLFCHRAAALLRAQSVS</sequence>